<dbReference type="InterPro" id="IPR036388">
    <property type="entry name" value="WH-like_DNA-bd_sf"/>
</dbReference>
<evidence type="ECO:0008006" key="4">
    <source>
        <dbReference type="Google" id="ProtNLM"/>
    </source>
</evidence>
<reference evidence="2 3" key="1">
    <citation type="submission" date="2011-06" db="EMBL/GenBank/DDBJ databases">
        <title>The Genome Sequence of Collinsella tanakaei YIT 12063.</title>
        <authorList>
            <consortium name="The Broad Institute Genome Sequencing Platform"/>
            <person name="Earl A."/>
            <person name="Ward D."/>
            <person name="Feldgarden M."/>
            <person name="Gevers D."/>
            <person name="Morotomi M."/>
            <person name="Young S.K."/>
            <person name="Zeng Q."/>
            <person name="Gargeya S."/>
            <person name="Fitzgerald M."/>
            <person name="Haas B."/>
            <person name="Abouelleil A."/>
            <person name="Alvarado L."/>
            <person name="Arachchi H.M."/>
            <person name="Berlin A."/>
            <person name="Brown A."/>
            <person name="Chapman S.B."/>
            <person name="Chen Z."/>
            <person name="Dunbar C."/>
            <person name="Freedman E."/>
            <person name="Gearin G."/>
            <person name="Gellesch M."/>
            <person name="Goldberg J."/>
            <person name="Griggs A."/>
            <person name="Gujja S."/>
            <person name="Heiman D."/>
            <person name="Howarth C."/>
            <person name="Larson L."/>
            <person name="Lui A."/>
            <person name="MacDonald P.J.P."/>
            <person name="Mehta T."/>
            <person name="Montmayeur A."/>
            <person name="Murphy C."/>
            <person name="Neiman D."/>
            <person name="Pearson M."/>
            <person name="Priest M."/>
            <person name="Roberts A."/>
            <person name="Saif S."/>
            <person name="Shea T."/>
            <person name="Shenoy N."/>
            <person name="Sisk P."/>
            <person name="Stolte C."/>
            <person name="Sykes S."/>
            <person name="Wortman J."/>
            <person name="Nusbaum C."/>
            <person name="Birren B."/>
        </authorList>
    </citation>
    <scope>NUCLEOTIDE SEQUENCE [LARGE SCALE GENOMIC DNA]</scope>
    <source>
        <strain evidence="2 3">YIT 12063</strain>
    </source>
</reference>
<dbReference type="InterPro" id="IPR036390">
    <property type="entry name" value="WH_DNA-bd_sf"/>
</dbReference>
<sequence length="203" mass="22151">MASNEGANDRRVSPERFGMVQLELLPHWIEAGLVSVQGAVNICLLSWTKEDEAGRRYSWFPADDMAALLGVQRKSVSDAIRRLKERGFITVKEKGRKGRCTEYYLNANVGTLNQPKEKALTVAAANANNNGSVASSSRHTLLQTHDPIIPVQSGEGMENGRCLPASGSHSESKKPVATHTSMDREEFAALKESGAFKPGNWNA</sequence>
<gene>
    <name evidence="2" type="ORF">HMPREF9452_01024</name>
</gene>
<dbReference type="Gene3D" id="1.10.10.10">
    <property type="entry name" value="Winged helix-like DNA-binding domain superfamily/Winged helix DNA-binding domain"/>
    <property type="match status" value="1"/>
</dbReference>
<dbReference type="STRING" id="742742.HMPREF9452_01024"/>
<dbReference type="HOGENOM" id="CLU_1346977_0_0_11"/>
<dbReference type="Proteomes" id="UP000004830">
    <property type="component" value="Unassembled WGS sequence"/>
</dbReference>
<protein>
    <recommendedName>
        <fullName evidence="4">Helix-turn-helix domain-containing protein</fullName>
    </recommendedName>
</protein>
<dbReference type="EMBL" id="ADLS01000011">
    <property type="protein sequence ID" value="EGX71636.1"/>
    <property type="molecule type" value="Genomic_DNA"/>
</dbReference>
<accession>G1WI61</accession>
<evidence type="ECO:0000313" key="3">
    <source>
        <dbReference type="Proteomes" id="UP000004830"/>
    </source>
</evidence>
<proteinExistence type="predicted"/>
<name>G1WI61_9ACTN</name>
<evidence type="ECO:0000256" key="1">
    <source>
        <dbReference type="SAM" id="MobiDB-lite"/>
    </source>
</evidence>
<organism evidence="2 3">
    <name type="scientific">Collinsella tanakaei YIT 12063</name>
    <dbReference type="NCBI Taxonomy" id="742742"/>
    <lineage>
        <taxon>Bacteria</taxon>
        <taxon>Bacillati</taxon>
        <taxon>Actinomycetota</taxon>
        <taxon>Coriobacteriia</taxon>
        <taxon>Coriobacteriales</taxon>
        <taxon>Coriobacteriaceae</taxon>
        <taxon>Collinsella</taxon>
    </lineage>
</organism>
<comment type="caution">
    <text evidence="2">The sequence shown here is derived from an EMBL/GenBank/DDBJ whole genome shotgun (WGS) entry which is preliminary data.</text>
</comment>
<dbReference type="SUPFAM" id="SSF46785">
    <property type="entry name" value="Winged helix' DNA-binding domain"/>
    <property type="match status" value="1"/>
</dbReference>
<dbReference type="AlphaFoldDB" id="G1WI61"/>
<keyword evidence="3" id="KW-1185">Reference proteome</keyword>
<evidence type="ECO:0000313" key="2">
    <source>
        <dbReference type="EMBL" id="EGX71636.1"/>
    </source>
</evidence>
<feature type="region of interest" description="Disordered" evidence="1">
    <location>
        <begin position="150"/>
        <end position="180"/>
    </location>
</feature>